<sequence length="297" mass="33136">MDITPQTLQALFTAVSTAFNQGRNTYTATGDRIATEIPSTSSQNDYSWLGEFKRLREWIGERQIEKAKVYSYAIKNKKFEATEGIPAEYIEDDQYGILMPKFQDMGYAAATHPDELIYALLAAGFTTPCYDGQNFFDTDHPVGEEGQEVSVSNMQAGSGNPWFVLDTRRPIKPLIKQKRRDYRLQAKTDAGNSDHVFMHDEYLYGVDARLNVGFGFWQMAFASMAELNDDNLDAGISSMMSVKSDKGRPLGVMPDLLVVGPSNRAKARKIIEAAQKVGGESNTNYKALDLLVVPWLA</sequence>
<proteinExistence type="predicted"/>
<protein>
    <submittedName>
        <fullName evidence="2">Mu-like prophage major head subunit gpT family protein</fullName>
    </submittedName>
</protein>
<accession>A0ABU7JH71</accession>
<keyword evidence="3" id="KW-1185">Reference proteome</keyword>
<evidence type="ECO:0000313" key="3">
    <source>
        <dbReference type="Proteomes" id="UP001339167"/>
    </source>
</evidence>
<gene>
    <name evidence="2" type="ORF">QWF21_12330</name>
</gene>
<dbReference type="EMBL" id="JAUGZK010000009">
    <property type="protein sequence ID" value="MEE2025033.1"/>
    <property type="molecule type" value="Genomic_DNA"/>
</dbReference>
<evidence type="ECO:0000313" key="2">
    <source>
        <dbReference type="EMBL" id="MEE2025033.1"/>
    </source>
</evidence>
<reference evidence="2 3" key="1">
    <citation type="submission" date="2023-06" db="EMBL/GenBank/DDBJ databases">
        <title>Alkalimonas sp., MEB004 an alkaliphilic bacterium isolated from Lonar Lake, India.</title>
        <authorList>
            <person name="Joshi A."/>
            <person name="Thite S."/>
        </authorList>
    </citation>
    <scope>NUCLEOTIDE SEQUENCE [LARGE SCALE GENOMIC DNA]</scope>
    <source>
        <strain evidence="2 3">MEB004</strain>
    </source>
</reference>
<dbReference type="Proteomes" id="UP001339167">
    <property type="component" value="Unassembled WGS sequence"/>
</dbReference>
<name>A0ABU7JH71_9GAMM</name>
<dbReference type="Pfam" id="PF10124">
    <property type="entry name" value="Mu-like_gpT"/>
    <property type="match status" value="1"/>
</dbReference>
<dbReference type="InterPro" id="IPR018774">
    <property type="entry name" value="Phage_Mu_GpT"/>
</dbReference>
<dbReference type="RefSeq" id="WP_330088355.1">
    <property type="nucleotide sequence ID" value="NZ_JAUGZK010000009.1"/>
</dbReference>
<evidence type="ECO:0000259" key="1">
    <source>
        <dbReference type="Pfam" id="PF10124"/>
    </source>
</evidence>
<organism evidence="2 3">
    <name type="scientific">Alkalimonas mucilaginosa</name>
    <dbReference type="NCBI Taxonomy" id="3057676"/>
    <lineage>
        <taxon>Bacteria</taxon>
        <taxon>Pseudomonadati</taxon>
        <taxon>Pseudomonadota</taxon>
        <taxon>Gammaproteobacteria</taxon>
        <taxon>Alkalimonas</taxon>
    </lineage>
</organism>
<comment type="caution">
    <text evidence="2">The sequence shown here is derived from an EMBL/GenBank/DDBJ whole genome shotgun (WGS) entry which is preliminary data.</text>
</comment>
<feature type="domain" description="Bacteriophage Mu GpT" evidence="1">
    <location>
        <begin position="8"/>
        <end position="296"/>
    </location>
</feature>